<name>A0A1Z3U9Q1_BREVE</name>
<evidence type="ECO:0000256" key="1">
    <source>
        <dbReference type="ARBA" id="ARBA00023015"/>
    </source>
</evidence>
<dbReference type="PRINTS" id="PR00598">
    <property type="entry name" value="HTHMARR"/>
</dbReference>
<organism evidence="5 6">
    <name type="scientific">Brevundimonas vesicularis</name>
    <name type="common">Pseudomonas vesicularis</name>
    <dbReference type="NCBI Taxonomy" id="41276"/>
    <lineage>
        <taxon>Bacteria</taxon>
        <taxon>Pseudomonadati</taxon>
        <taxon>Pseudomonadota</taxon>
        <taxon>Alphaproteobacteria</taxon>
        <taxon>Caulobacterales</taxon>
        <taxon>Caulobacteraceae</taxon>
        <taxon>Brevundimonas</taxon>
    </lineage>
</organism>
<dbReference type="GO" id="GO:0003677">
    <property type="term" value="F:DNA binding"/>
    <property type="evidence" value="ECO:0007669"/>
    <property type="project" value="UniProtKB-KW"/>
</dbReference>
<dbReference type="EMBL" id="CP022048">
    <property type="protein sequence ID" value="ASE39998.1"/>
    <property type="molecule type" value="Genomic_DNA"/>
</dbReference>
<dbReference type="Gene3D" id="1.10.10.10">
    <property type="entry name" value="Winged helix-like DNA-binding domain superfamily/Winged helix DNA-binding domain"/>
    <property type="match status" value="1"/>
</dbReference>
<dbReference type="PROSITE" id="PS50995">
    <property type="entry name" value="HTH_MARR_2"/>
    <property type="match status" value="1"/>
</dbReference>
<dbReference type="InterPro" id="IPR036388">
    <property type="entry name" value="WH-like_DNA-bd_sf"/>
</dbReference>
<dbReference type="GO" id="GO:0006950">
    <property type="term" value="P:response to stress"/>
    <property type="evidence" value="ECO:0007669"/>
    <property type="project" value="TreeGrafter"/>
</dbReference>
<evidence type="ECO:0000313" key="6">
    <source>
        <dbReference type="Proteomes" id="UP000197050"/>
    </source>
</evidence>
<evidence type="ECO:0000313" key="5">
    <source>
        <dbReference type="EMBL" id="ASE39998.1"/>
    </source>
</evidence>
<dbReference type="GeneID" id="34016030"/>
<keyword evidence="1" id="KW-0805">Transcription regulation</keyword>
<dbReference type="InterPro" id="IPR039422">
    <property type="entry name" value="MarR/SlyA-like"/>
</dbReference>
<dbReference type="AlphaFoldDB" id="A0A1Z3U9Q1"/>
<protein>
    <recommendedName>
        <fullName evidence="4">HTH marR-type domain-containing protein</fullName>
    </recommendedName>
</protein>
<accession>A0A1Z3U9Q1</accession>
<dbReference type="RefSeq" id="WP_088582675.1">
    <property type="nucleotide sequence ID" value="NZ_CP022048.2"/>
</dbReference>
<keyword evidence="2" id="KW-0238">DNA-binding</keyword>
<keyword evidence="3" id="KW-0804">Transcription</keyword>
<sequence>MPIPSDPADLDDAFYLNVSETDVATTGGDPRASLELIVSMRIAFVARAWITRANALFRGRGYTAAQRAHLYVLASKPKGLTQAELAAILRISEASLSRRIKLSIEEGLVSRHPFCGDGRANLIRLEPKGLDALNASDRVAREDRTRLLAGVTDEELAITAKVLKLLTDRVPQTPERSDA</sequence>
<dbReference type="Pfam" id="PF12802">
    <property type="entry name" value="MarR_2"/>
    <property type="match status" value="1"/>
</dbReference>
<evidence type="ECO:0000256" key="3">
    <source>
        <dbReference type="ARBA" id="ARBA00023163"/>
    </source>
</evidence>
<gene>
    <name evidence="5" type="ORF">CEP68_11060</name>
</gene>
<dbReference type="SMART" id="SM00347">
    <property type="entry name" value="HTH_MARR"/>
    <property type="match status" value="1"/>
</dbReference>
<dbReference type="InterPro" id="IPR000835">
    <property type="entry name" value="HTH_MarR-typ"/>
</dbReference>
<dbReference type="GO" id="GO:0003700">
    <property type="term" value="F:DNA-binding transcription factor activity"/>
    <property type="evidence" value="ECO:0007669"/>
    <property type="project" value="InterPro"/>
</dbReference>
<dbReference type="PANTHER" id="PTHR33164">
    <property type="entry name" value="TRANSCRIPTIONAL REGULATOR, MARR FAMILY"/>
    <property type="match status" value="1"/>
</dbReference>
<reference evidence="6" key="1">
    <citation type="submission" date="2017-06" db="EMBL/GenBank/DDBJ databases">
        <title>FDA dAtabase for Regulatory Grade micrObial Sequences (FDA-ARGOS): Supporting development and validation of Infectious Disease Dx tests.</title>
        <authorList>
            <person name="Minogue T."/>
            <person name="Wolcott M."/>
            <person name="Wasieloski L."/>
            <person name="Aguilar W."/>
            <person name="Moore D."/>
            <person name="Tallon L."/>
            <person name="Sadzewicz L."/>
            <person name="Sengamalay N."/>
            <person name="Ott S."/>
            <person name="Godinez A."/>
            <person name="Nagaraj S."/>
            <person name="Nadendla S."/>
            <person name="Geyer C."/>
            <person name="Sichtig H."/>
        </authorList>
    </citation>
    <scope>NUCLEOTIDE SEQUENCE [LARGE SCALE GENOMIC DNA]</scope>
    <source>
        <strain evidence="6">FDAARGOS_289</strain>
    </source>
</reference>
<proteinExistence type="predicted"/>
<dbReference type="KEGG" id="bvc:CEP68_11060"/>
<evidence type="ECO:0000256" key="2">
    <source>
        <dbReference type="ARBA" id="ARBA00023125"/>
    </source>
</evidence>
<dbReference type="PANTHER" id="PTHR33164:SF64">
    <property type="entry name" value="TRANSCRIPTIONAL REGULATOR SLYA"/>
    <property type="match status" value="1"/>
</dbReference>
<evidence type="ECO:0000259" key="4">
    <source>
        <dbReference type="PROSITE" id="PS50995"/>
    </source>
</evidence>
<dbReference type="InterPro" id="IPR036390">
    <property type="entry name" value="WH_DNA-bd_sf"/>
</dbReference>
<dbReference type="SUPFAM" id="SSF46785">
    <property type="entry name" value="Winged helix' DNA-binding domain"/>
    <property type="match status" value="1"/>
</dbReference>
<dbReference type="Proteomes" id="UP000197050">
    <property type="component" value="Chromosome"/>
</dbReference>
<feature type="domain" description="HTH marR-type" evidence="4">
    <location>
        <begin position="33"/>
        <end position="168"/>
    </location>
</feature>